<accession>A0A8C4Q4C1</accession>
<dbReference type="GO" id="GO:0016192">
    <property type="term" value="P:vesicle-mediated transport"/>
    <property type="evidence" value="ECO:0007669"/>
    <property type="project" value="InterPro"/>
</dbReference>
<evidence type="ECO:0000313" key="3">
    <source>
        <dbReference type="Ensembl" id="ENSEBUP00000009843.1"/>
    </source>
</evidence>
<dbReference type="InterPro" id="IPR001619">
    <property type="entry name" value="Sec1-like"/>
</dbReference>
<dbReference type="PANTHER" id="PTHR11679">
    <property type="entry name" value="VESICLE PROTEIN SORTING-ASSOCIATED"/>
    <property type="match status" value="1"/>
</dbReference>
<dbReference type="Pfam" id="PF00995">
    <property type="entry name" value="Sec1"/>
    <property type="match status" value="1"/>
</dbReference>
<comment type="similarity">
    <text evidence="1">Belongs to the STXBP/unc-18/SEC1 family.</text>
</comment>
<evidence type="ECO:0000256" key="1">
    <source>
        <dbReference type="ARBA" id="ARBA00009884"/>
    </source>
</evidence>
<protein>
    <submittedName>
        <fullName evidence="3">Uncharacterized protein</fullName>
    </submittedName>
</protein>
<keyword evidence="2" id="KW-0813">Transport</keyword>
<dbReference type="SUPFAM" id="SSF56815">
    <property type="entry name" value="Sec1/munc18-like (SM) proteins"/>
    <property type="match status" value="1"/>
</dbReference>
<evidence type="ECO:0000256" key="2">
    <source>
        <dbReference type="ARBA" id="ARBA00022927"/>
    </source>
</evidence>
<dbReference type="GeneTree" id="ENSGT00940000156813"/>
<reference evidence="3" key="2">
    <citation type="submission" date="2025-09" db="UniProtKB">
        <authorList>
            <consortium name="Ensembl"/>
        </authorList>
    </citation>
    <scope>IDENTIFICATION</scope>
</reference>
<evidence type="ECO:0000313" key="4">
    <source>
        <dbReference type="Proteomes" id="UP000694388"/>
    </source>
</evidence>
<keyword evidence="4" id="KW-1185">Reference proteome</keyword>
<organism evidence="3 4">
    <name type="scientific">Eptatretus burgeri</name>
    <name type="common">Inshore hagfish</name>
    <dbReference type="NCBI Taxonomy" id="7764"/>
    <lineage>
        <taxon>Eukaryota</taxon>
        <taxon>Metazoa</taxon>
        <taxon>Chordata</taxon>
        <taxon>Craniata</taxon>
        <taxon>Vertebrata</taxon>
        <taxon>Cyclostomata</taxon>
        <taxon>Myxini</taxon>
        <taxon>Myxiniformes</taxon>
        <taxon>Myxinidae</taxon>
        <taxon>Eptatretinae</taxon>
        <taxon>Eptatretus</taxon>
    </lineage>
</organism>
<proteinExistence type="inferred from homology"/>
<dbReference type="GO" id="GO:0015031">
    <property type="term" value="P:protein transport"/>
    <property type="evidence" value="ECO:0007669"/>
    <property type="project" value="UniProtKB-KW"/>
</dbReference>
<dbReference type="Ensembl" id="ENSEBUT00000010374.1">
    <property type="protein sequence ID" value="ENSEBUP00000009843.1"/>
    <property type="gene ID" value="ENSEBUG00000006332.1"/>
</dbReference>
<name>A0A8C4Q4C1_EPTBU</name>
<dbReference type="Proteomes" id="UP000694388">
    <property type="component" value="Unplaced"/>
</dbReference>
<dbReference type="InterPro" id="IPR043127">
    <property type="entry name" value="Sec-1-like_dom3a"/>
</dbReference>
<reference evidence="3" key="1">
    <citation type="submission" date="2025-08" db="UniProtKB">
        <authorList>
            <consortium name="Ensembl"/>
        </authorList>
    </citation>
    <scope>IDENTIFICATION</scope>
</reference>
<dbReference type="AlphaFoldDB" id="A0A8C4Q4C1"/>
<dbReference type="Gene3D" id="3.90.830.10">
    <property type="entry name" value="Syntaxin Binding Protein 1, Chain A, domain 2"/>
    <property type="match status" value="1"/>
</dbReference>
<dbReference type="InterPro" id="IPR036045">
    <property type="entry name" value="Sec1-like_sf"/>
</dbReference>
<keyword evidence="2" id="KW-0653">Protein transport</keyword>
<sequence>MVNELMETFSGDLEQGTNRKSNNWSLFLIDRDVDFVTPLCSQVTFQGLLDDVFTIKCGSVEFGSEVTGSEKNVKINLGSGDKVFAEICDQHFSNVFAFLSSKAKTLQASYDKRHGMDIRNMKDFVANELRMLKQQHRFLSLCEFLAKVGNTKSLENYFQITVPSESIHTPRLLSHFVVAA</sequence>